<protein>
    <submittedName>
        <fullName evidence="3">Uncharacterized protein</fullName>
    </submittedName>
</protein>
<name>A0A5C3K991_COPMA</name>
<feature type="compositionally biased region" description="Basic residues" evidence="1">
    <location>
        <begin position="219"/>
        <end position="229"/>
    </location>
</feature>
<keyword evidence="2" id="KW-0732">Signal</keyword>
<feature type="compositionally biased region" description="Polar residues" evidence="1">
    <location>
        <begin position="903"/>
        <end position="912"/>
    </location>
</feature>
<feature type="compositionally biased region" description="Acidic residues" evidence="1">
    <location>
        <begin position="858"/>
        <end position="873"/>
    </location>
</feature>
<feature type="signal peptide" evidence="2">
    <location>
        <begin position="1"/>
        <end position="17"/>
    </location>
</feature>
<evidence type="ECO:0000313" key="3">
    <source>
        <dbReference type="EMBL" id="TFK16625.1"/>
    </source>
</evidence>
<feature type="compositionally biased region" description="Polar residues" evidence="1">
    <location>
        <begin position="1124"/>
        <end position="1144"/>
    </location>
</feature>
<dbReference type="Pfam" id="PF18758">
    <property type="entry name" value="KDZ"/>
    <property type="match status" value="1"/>
</dbReference>
<reference evidence="3 4" key="1">
    <citation type="journal article" date="2019" name="Nat. Ecol. Evol.">
        <title>Megaphylogeny resolves global patterns of mushroom evolution.</title>
        <authorList>
            <person name="Varga T."/>
            <person name="Krizsan K."/>
            <person name="Foldi C."/>
            <person name="Dima B."/>
            <person name="Sanchez-Garcia M."/>
            <person name="Sanchez-Ramirez S."/>
            <person name="Szollosi G.J."/>
            <person name="Szarkandi J.G."/>
            <person name="Papp V."/>
            <person name="Albert L."/>
            <person name="Andreopoulos W."/>
            <person name="Angelini C."/>
            <person name="Antonin V."/>
            <person name="Barry K.W."/>
            <person name="Bougher N.L."/>
            <person name="Buchanan P."/>
            <person name="Buyck B."/>
            <person name="Bense V."/>
            <person name="Catcheside P."/>
            <person name="Chovatia M."/>
            <person name="Cooper J."/>
            <person name="Damon W."/>
            <person name="Desjardin D."/>
            <person name="Finy P."/>
            <person name="Geml J."/>
            <person name="Haridas S."/>
            <person name="Hughes K."/>
            <person name="Justo A."/>
            <person name="Karasinski D."/>
            <person name="Kautmanova I."/>
            <person name="Kiss B."/>
            <person name="Kocsube S."/>
            <person name="Kotiranta H."/>
            <person name="LaButti K.M."/>
            <person name="Lechner B.E."/>
            <person name="Liimatainen K."/>
            <person name="Lipzen A."/>
            <person name="Lukacs Z."/>
            <person name="Mihaltcheva S."/>
            <person name="Morgado L.N."/>
            <person name="Niskanen T."/>
            <person name="Noordeloos M.E."/>
            <person name="Ohm R.A."/>
            <person name="Ortiz-Santana B."/>
            <person name="Ovrebo C."/>
            <person name="Racz N."/>
            <person name="Riley R."/>
            <person name="Savchenko A."/>
            <person name="Shiryaev A."/>
            <person name="Soop K."/>
            <person name="Spirin V."/>
            <person name="Szebenyi C."/>
            <person name="Tomsovsky M."/>
            <person name="Tulloss R.E."/>
            <person name="Uehling J."/>
            <person name="Grigoriev I.V."/>
            <person name="Vagvolgyi C."/>
            <person name="Papp T."/>
            <person name="Martin F.M."/>
            <person name="Miettinen O."/>
            <person name="Hibbett D.S."/>
            <person name="Nagy L.G."/>
        </authorList>
    </citation>
    <scope>NUCLEOTIDE SEQUENCE [LARGE SCALE GENOMIC DNA]</scope>
    <source>
        <strain evidence="3 4">CBS 121175</strain>
    </source>
</reference>
<feature type="compositionally biased region" description="Polar residues" evidence="1">
    <location>
        <begin position="232"/>
        <end position="241"/>
    </location>
</feature>
<feature type="compositionally biased region" description="Basic residues" evidence="1">
    <location>
        <begin position="313"/>
        <end position="325"/>
    </location>
</feature>
<feature type="region of interest" description="Disordered" evidence="1">
    <location>
        <begin position="843"/>
        <end position="875"/>
    </location>
</feature>
<evidence type="ECO:0000256" key="1">
    <source>
        <dbReference type="SAM" id="MobiDB-lite"/>
    </source>
</evidence>
<feature type="region of interest" description="Disordered" evidence="1">
    <location>
        <begin position="893"/>
        <end position="912"/>
    </location>
</feature>
<evidence type="ECO:0000313" key="4">
    <source>
        <dbReference type="Proteomes" id="UP000307440"/>
    </source>
</evidence>
<gene>
    <name evidence="3" type="ORF">FA15DRAFT_662016</name>
</gene>
<dbReference type="EMBL" id="ML210700">
    <property type="protein sequence ID" value="TFK16625.1"/>
    <property type="molecule type" value="Genomic_DNA"/>
</dbReference>
<organism evidence="3 4">
    <name type="scientific">Coprinopsis marcescibilis</name>
    <name type="common">Agaric fungus</name>
    <name type="synonym">Psathyrella marcescibilis</name>
    <dbReference type="NCBI Taxonomy" id="230819"/>
    <lineage>
        <taxon>Eukaryota</taxon>
        <taxon>Fungi</taxon>
        <taxon>Dikarya</taxon>
        <taxon>Basidiomycota</taxon>
        <taxon>Agaricomycotina</taxon>
        <taxon>Agaricomycetes</taxon>
        <taxon>Agaricomycetidae</taxon>
        <taxon>Agaricales</taxon>
        <taxon>Agaricineae</taxon>
        <taxon>Psathyrellaceae</taxon>
        <taxon>Coprinopsis</taxon>
    </lineage>
</organism>
<dbReference type="STRING" id="230819.A0A5C3K991"/>
<proteinExistence type="predicted"/>
<feature type="region of interest" description="Disordered" evidence="1">
    <location>
        <begin position="163"/>
        <end position="244"/>
    </location>
</feature>
<feature type="chain" id="PRO_5023087792" evidence="2">
    <location>
        <begin position="18"/>
        <end position="1300"/>
    </location>
</feature>
<feature type="compositionally biased region" description="Polar residues" evidence="1">
    <location>
        <begin position="191"/>
        <end position="205"/>
    </location>
</feature>
<feature type="region of interest" description="Disordered" evidence="1">
    <location>
        <begin position="311"/>
        <end position="330"/>
    </location>
</feature>
<accession>A0A5C3K991</accession>
<dbReference type="Proteomes" id="UP000307440">
    <property type="component" value="Unassembled WGS sequence"/>
</dbReference>
<dbReference type="PANTHER" id="PTHR33096">
    <property type="entry name" value="CXC2 DOMAIN-CONTAINING PROTEIN"/>
    <property type="match status" value="1"/>
</dbReference>
<sequence length="1300" mass="144222">MSYPVVYIGLLLACALAALSGFQQLSGAQKRKLEYDAWAGLLPDLTWSYLVYSAGRSGVPKPPIKMGRLSNSGCGAEGCQQRKQNMKLMLSDQTKVTRTAASHTATALLLLLFWYNPSNGHCQGDKLLLDPFRKSFGHAKQWFKFMLFTIDSEVERVLEAADSESAAEMPVSQSSHIAKDNEEFSEPTIIARSTTGEPPSHSEATSLEDPVSAPECTPKKQKRSKKKGKTNPPEQTESTSIPLVPLYDRTTNTLGECARLLRSRCPACFGGKTFGRALEDGLDIHVAVDANFAHQHLRSCGDCEVDKASKHIDKVRKKPAKPRHPKLPDEAVDNCEQSHQAGNGTNVKTSMEHFNDGGLAALVCRHDIPLFFANVDTPGEQQKYAVALLGQLFSMIPRDTTVGVLYDVGCVMDRSLQLYNILPHDINTRIVWATSAMHAYAHQWSCQLVYNPRFITGFGLTDGEGVERLWLRLRKLIGICRGSLRGKRIWLIDRQASAIAEELKIDLGAWIRWWLGTKLEEHLQEARKGLEKCELKICDLREQWRLQREAQLSLRAHAPARLKKELNAILRLQMDNVEIVEEGYEKMRDHVEALYASLNVQDIFPELKNFKLKFVQQLLLLRDLKINIRKRAIGNMFEWDRLNQATGGRHQALGTKMHQHIWHTISKRTPALATAVQQFNRYCAELAAMHQPEWNIPLPVPLPAKLGDLRHDPGLLEDVWISPSNTEVPLWLSDCSVRDGIRGMLQEDRCLVERRHLGIEADNLCRYFGRELRALDSTIVSPGNILLRHVLLQRQETHLYLQTHWATPLATQPRFASHVTSSPLGSAPPFGLVWIAPSTPENFNQSTGLMSATGGNEDGGEDGEEDGEEDEAAFPDHDAGDALILDYVLDGNSDPCSPADEPTTGTQSSWAPVDQLSSDTTLLQDLQSQIVCNTPVPPFGISHVVYHRNTNRVAFQLGEAELRRLSSDAWLNDECINGIGPSFLQSSPFRSYFALFSSHDGDRRENFLKKCAQIQRQFTALSTSADVEGFFGLIGAVNNEDKNVHFLHCTPAAQGYFLDRLNVTNDAVIGQLRAHILHHKSLAYARRIPALAPLVPLPARSPQAPTIHGPSTTQPAAMSISTHAPIKHSSSAPLSNASTTSSSVKPEPCDGNNIPRASTKAQDEMTVLRAIAHSKLAAWFQPVGVTIGRTIKWSTMPATLVDAGVTVVDWGYSVPFFGEGRGGTKKSGGICDIGVDAMQDLIASFDGYNPPRLVSKKPAESYREFRAGSVKAFWAELEYVTLGGLTTTLFIVKQLTHFWF</sequence>
<keyword evidence="4" id="KW-1185">Reference proteome</keyword>
<dbReference type="OrthoDB" id="3253684at2759"/>
<evidence type="ECO:0000256" key="2">
    <source>
        <dbReference type="SAM" id="SignalP"/>
    </source>
</evidence>
<dbReference type="InterPro" id="IPR040521">
    <property type="entry name" value="KDZ"/>
</dbReference>
<dbReference type="PANTHER" id="PTHR33096:SF1">
    <property type="entry name" value="CXC1-LIKE CYSTEINE CLUSTER ASSOCIATED WITH KDZ TRANSPOSASES DOMAIN-CONTAINING PROTEIN"/>
    <property type="match status" value="1"/>
</dbReference>
<feature type="region of interest" description="Disordered" evidence="1">
    <location>
        <begin position="1124"/>
        <end position="1160"/>
    </location>
</feature>